<evidence type="ECO:0000313" key="1">
    <source>
        <dbReference type="EMBL" id="CAJ1928272.1"/>
    </source>
</evidence>
<dbReference type="EMBL" id="OY731399">
    <property type="protein sequence ID" value="CAJ1928272.1"/>
    <property type="molecule type" value="Genomic_DNA"/>
</dbReference>
<keyword evidence="2" id="KW-1185">Reference proteome</keyword>
<dbReference type="Gramene" id="rna-AYBTSS11_LOCUS4209">
    <property type="protein sequence ID" value="CAJ1928272.1"/>
    <property type="gene ID" value="gene-AYBTSS11_LOCUS4209"/>
</dbReference>
<name>A0AA86RTN3_9FABA</name>
<sequence length="89" mass="10450">MRLEGRTFRLLWEKEKFTLFHAETICEWGTFFRNVDGNCYNEGASTPSHAYRGFYKTMVSFSVRLSCLEGEMEEKEWRKAAICTSFKAS</sequence>
<protein>
    <submittedName>
        <fullName evidence="1">Uncharacterized protein</fullName>
    </submittedName>
</protein>
<accession>A0AA86RTN3</accession>
<reference evidence="1" key="1">
    <citation type="submission" date="2023-10" db="EMBL/GenBank/DDBJ databases">
        <authorList>
            <person name="Domelevo Entfellner J.-B."/>
        </authorList>
    </citation>
    <scope>NUCLEOTIDE SEQUENCE</scope>
</reference>
<proteinExistence type="predicted"/>
<dbReference type="Proteomes" id="UP001189624">
    <property type="component" value="Chromosome 2"/>
</dbReference>
<organism evidence="1 2">
    <name type="scientific">Sphenostylis stenocarpa</name>
    <dbReference type="NCBI Taxonomy" id="92480"/>
    <lineage>
        <taxon>Eukaryota</taxon>
        <taxon>Viridiplantae</taxon>
        <taxon>Streptophyta</taxon>
        <taxon>Embryophyta</taxon>
        <taxon>Tracheophyta</taxon>
        <taxon>Spermatophyta</taxon>
        <taxon>Magnoliopsida</taxon>
        <taxon>eudicotyledons</taxon>
        <taxon>Gunneridae</taxon>
        <taxon>Pentapetalae</taxon>
        <taxon>rosids</taxon>
        <taxon>fabids</taxon>
        <taxon>Fabales</taxon>
        <taxon>Fabaceae</taxon>
        <taxon>Papilionoideae</taxon>
        <taxon>50 kb inversion clade</taxon>
        <taxon>NPAAA clade</taxon>
        <taxon>indigoferoid/millettioid clade</taxon>
        <taxon>Phaseoleae</taxon>
        <taxon>Sphenostylis</taxon>
    </lineage>
</organism>
<evidence type="ECO:0000313" key="2">
    <source>
        <dbReference type="Proteomes" id="UP001189624"/>
    </source>
</evidence>
<dbReference type="AlphaFoldDB" id="A0AA86RTN3"/>
<gene>
    <name evidence="1" type="ORF">AYBTSS11_LOCUS4209</name>
</gene>